<dbReference type="OrthoDB" id="6093641at2759"/>
<name>A0A2H8TP91_9HEMI</name>
<feature type="signal peptide" evidence="1">
    <location>
        <begin position="1"/>
        <end position="22"/>
    </location>
</feature>
<keyword evidence="1" id="KW-0732">Signal</keyword>
<gene>
    <name evidence="2" type="primary">ORCK_1</name>
</gene>
<dbReference type="EMBL" id="GFXV01004192">
    <property type="protein sequence ID" value="MBW15997.1"/>
    <property type="molecule type" value="Transcribed_RNA"/>
</dbReference>
<sequence length="162" mass="18587">MARCSILIVAVASALCLHTALAYPTSVERVSGDNNYLPLRNSPSRDLDRFIEGQNLLRDLEILRDRAEYFARQNRHINSLDGIGFGQSKRFDTLSGVSFGGQKRNFDEIDRSNFDRFIKKNFDEIDRSNFDRFVKKNFDEIDRSAFSSFVKRPSKVPAANLE</sequence>
<proteinExistence type="predicted"/>
<protein>
    <submittedName>
        <fullName evidence="2">Orcokinin peptides</fullName>
    </submittedName>
</protein>
<organism evidence="2">
    <name type="scientific">Melanaphis sacchari</name>
    <dbReference type="NCBI Taxonomy" id="742174"/>
    <lineage>
        <taxon>Eukaryota</taxon>
        <taxon>Metazoa</taxon>
        <taxon>Ecdysozoa</taxon>
        <taxon>Arthropoda</taxon>
        <taxon>Hexapoda</taxon>
        <taxon>Insecta</taxon>
        <taxon>Pterygota</taxon>
        <taxon>Neoptera</taxon>
        <taxon>Paraneoptera</taxon>
        <taxon>Hemiptera</taxon>
        <taxon>Sternorrhyncha</taxon>
        <taxon>Aphidomorpha</taxon>
        <taxon>Aphidoidea</taxon>
        <taxon>Aphididae</taxon>
        <taxon>Aphidini</taxon>
        <taxon>Melanaphis</taxon>
    </lineage>
</organism>
<evidence type="ECO:0000256" key="1">
    <source>
        <dbReference type="SAM" id="SignalP"/>
    </source>
</evidence>
<accession>A0A2H8TP91</accession>
<reference evidence="2" key="1">
    <citation type="submission" date="2017-10" db="EMBL/GenBank/DDBJ databases">
        <title>Transcriptome Assembly of Sugarcane Aphid Adults.</title>
        <authorList>
            <person name="Scully E.D."/>
            <person name="Palmer N.A."/>
            <person name="Geib S.M."/>
            <person name="Sarath G."/>
            <person name="Sattler S.E."/>
        </authorList>
    </citation>
    <scope>NUCLEOTIDE SEQUENCE</scope>
    <source>
        <tissue evidence="2">Whole body</tissue>
    </source>
</reference>
<feature type="chain" id="PRO_5014110855" evidence="1">
    <location>
        <begin position="23"/>
        <end position="162"/>
    </location>
</feature>
<evidence type="ECO:0000313" key="2">
    <source>
        <dbReference type="EMBL" id="MBW15997.1"/>
    </source>
</evidence>
<dbReference type="AlphaFoldDB" id="A0A2H8TP91"/>